<dbReference type="Proteomes" id="UP000803884">
    <property type="component" value="Unassembled WGS sequence"/>
</dbReference>
<dbReference type="FunFam" id="3.20.20.300:FF:000002">
    <property type="entry name" value="Probable beta-glucosidase"/>
    <property type="match status" value="1"/>
</dbReference>
<dbReference type="PANTHER" id="PTHR42715:SF5">
    <property type="entry name" value="BETA-GLUCOSIDASE M-RELATED"/>
    <property type="match status" value="1"/>
</dbReference>
<dbReference type="Gene3D" id="2.60.40.10">
    <property type="entry name" value="Immunoglobulins"/>
    <property type="match status" value="1"/>
</dbReference>
<evidence type="ECO:0000256" key="10">
    <source>
        <dbReference type="ARBA" id="ARBA00023180"/>
    </source>
</evidence>
<evidence type="ECO:0000256" key="5">
    <source>
        <dbReference type="ARBA" id="ARBA00012744"/>
    </source>
</evidence>
<keyword evidence="12" id="KW-0326">Glycosidase</keyword>
<dbReference type="RefSeq" id="XP_069229393.1">
    <property type="nucleotide sequence ID" value="XM_069374145.1"/>
</dbReference>
<comment type="subcellular location">
    <subcellularLocation>
        <location evidence="2">Secreted</location>
    </subcellularLocation>
</comment>
<keyword evidence="13" id="KW-0624">Polysaccharide degradation</keyword>
<dbReference type="SUPFAM" id="SSF51445">
    <property type="entry name" value="(Trans)glycosidases"/>
    <property type="match status" value="1"/>
</dbReference>
<accession>A0AB34KN87</accession>
<keyword evidence="7 14" id="KW-0732">Signal</keyword>
<feature type="domain" description="Fibronectin type III-like" evidence="15">
    <location>
        <begin position="691"/>
        <end position="757"/>
    </location>
</feature>
<dbReference type="FunFam" id="2.60.40.10:FF:000757">
    <property type="entry name" value="Beta-glucosidase G"/>
    <property type="match status" value="1"/>
</dbReference>
<evidence type="ECO:0000313" key="17">
    <source>
        <dbReference type="Proteomes" id="UP000803884"/>
    </source>
</evidence>
<dbReference type="GO" id="GO:0030245">
    <property type="term" value="P:cellulose catabolic process"/>
    <property type="evidence" value="ECO:0007669"/>
    <property type="project" value="UniProtKB-KW"/>
</dbReference>
<reference evidence="16 17" key="1">
    <citation type="journal article" date="2020" name="Microbiol. Resour. Announc.">
        <title>Draft Genome Sequence of a Cladosporium Species Isolated from the Mesophotic Ascidian Didemnum maculosum.</title>
        <authorList>
            <person name="Gioti A."/>
            <person name="Siaperas R."/>
            <person name="Nikolaivits E."/>
            <person name="Le Goff G."/>
            <person name="Ouazzani J."/>
            <person name="Kotoulas G."/>
            <person name="Topakas E."/>
        </authorList>
    </citation>
    <scope>NUCLEOTIDE SEQUENCE [LARGE SCALE GENOMIC DNA]</scope>
    <source>
        <strain evidence="16 17">TM138-S3</strain>
    </source>
</reference>
<dbReference type="InterPro" id="IPR036962">
    <property type="entry name" value="Glyco_hydro_3_N_sf"/>
</dbReference>
<dbReference type="EMBL" id="JAAQHG020000015">
    <property type="protein sequence ID" value="KAL1586288.1"/>
    <property type="molecule type" value="Genomic_DNA"/>
</dbReference>
<keyword evidence="8" id="KW-0378">Hydrolase</keyword>
<feature type="chain" id="PRO_5044289465" description="beta-glucosidase" evidence="14">
    <location>
        <begin position="20"/>
        <end position="768"/>
    </location>
</feature>
<dbReference type="GO" id="GO:0008422">
    <property type="term" value="F:beta-glucosidase activity"/>
    <property type="evidence" value="ECO:0007669"/>
    <property type="project" value="UniProtKB-EC"/>
</dbReference>
<comment type="pathway">
    <text evidence="3">Glycan metabolism; cellulose degradation.</text>
</comment>
<dbReference type="Pfam" id="PF00933">
    <property type="entry name" value="Glyco_hydro_3"/>
    <property type="match status" value="1"/>
</dbReference>
<dbReference type="InterPro" id="IPR050288">
    <property type="entry name" value="Cellulose_deg_GH3"/>
</dbReference>
<dbReference type="PRINTS" id="PR00133">
    <property type="entry name" value="GLHYDRLASE3"/>
</dbReference>
<dbReference type="Gene3D" id="3.20.20.300">
    <property type="entry name" value="Glycoside hydrolase, family 3, N-terminal domain"/>
    <property type="match status" value="1"/>
</dbReference>
<protein>
    <recommendedName>
        <fullName evidence="5">beta-glucosidase</fullName>
        <ecNumber evidence="5">3.2.1.21</ecNumber>
    </recommendedName>
</protein>
<name>A0AB34KN87_9PEZI</name>
<dbReference type="GeneID" id="96006983"/>
<gene>
    <name evidence="16" type="ORF">WHR41_05540</name>
</gene>
<dbReference type="Pfam" id="PF01915">
    <property type="entry name" value="Glyco_hydro_3_C"/>
    <property type="match status" value="1"/>
</dbReference>
<dbReference type="EC" id="3.2.1.21" evidence="5"/>
<evidence type="ECO:0000313" key="16">
    <source>
        <dbReference type="EMBL" id="KAL1586288.1"/>
    </source>
</evidence>
<evidence type="ECO:0000259" key="15">
    <source>
        <dbReference type="SMART" id="SM01217"/>
    </source>
</evidence>
<evidence type="ECO:0000256" key="3">
    <source>
        <dbReference type="ARBA" id="ARBA00004987"/>
    </source>
</evidence>
<dbReference type="Pfam" id="PF14310">
    <property type="entry name" value="Fn3-like"/>
    <property type="match status" value="1"/>
</dbReference>
<keyword evidence="9" id="KW-0136">Cellulose degradation</keyword>
<evidence type="ECO:0000256" key="1">
    <source>
        <dbReference type="ARBA" id="ARBA00000448"/>
    </source>
</evidence>
<dbReference type="Gene3D" id="3.40.50.1700">
    <property type="entry name" value="Glycoside hydrolase family 3 C-terminal domain"/>
    <property type="match status" value="1"/>
</dbReference>
<comment type="catalytic activity">
    <reaction evidence="1">
        <text>Hydrolysis of terminal, non-reducing beta-D-glucosyl residues with release of beta-D-glucose.</text>
        <dbReference type="EC" id="3.2.1.21"/>
    </reaction>
</comment>
<evidence type="ECO:0000256" key="11">
    <source>
        <dbReference type="ARBA" id="ARBA00023277"/>
    </source>
</evidence>
<evidence type="ECO:0000256" key="4">
    <source>
        <dbReference type="ARBA" id="ARBA00005336"/>
    </source>
</evidence>
<dbReference type="InterPro" id="IPR001764">
    <property type="entry name" value="Glyco_hydro_3_N"/>
</dbReference>
<keyword evidence="17" id="KW-1185">Reference proteome</keyword>
<organism evidence="16 17">
    <name type="scientific">Cladosporium halotolerans</name>
    <dbReference type="NCBI Taxonomy" id="1052096"/>
    <lineage>
        <taxon>Eukaryota</taxon>
        <taxon>Fungi</taxon>
        <taxon>Dikarya</taxon>
        <taxon>Ascomycota</taxon>
        <taxon>Pezizomycotina</taxon>
        <taxon>Dothideomycetes</taxon>
        <taxon>Dothideomycetidae</taxon>
        <taxon>Cladosporiales</taxon>
        <taxon>Cladosporiaceae</taxon>
        <taxon>Cladosporium</taxon>
    </lineage>
</organism>
<evidence type="ECO:0000256" key="6">
    <source>
        <dbReference type="ARBA" id="ARBA00022525"/>
    </source>
</evidence>
<keyword evidence="11" id="KW-0119">Carbohydrate metabolism</keyword>
<evidence type="ECO:0000256" key="7">
    <source>
        <dbReference type="ARBA" id="ARBA00022729"/>
    </source>
</evidence>
<dbReference type="InterPro" id="IPR017853">
    <property type="entry name" value="GH"/>
</dbReference>
<dbReference type="AlphaFoldDB" id="A0AB34KN87"/>
<proteinExistence type="inferred from homology"/>
<dbReference type="InterPro" id="IPR036881">
    <property type="entry name" value="Glyco_hydro_3_C_sf"/>
</dbReference>
<dbReference type="InterPro" id="IPR013783">
    <property type="entry name" value="Ig-like_fold"/>
</dbReference>
<evidence type="ECO:0000256" key="12">
    <source>
        <dbReference type="ARBA" id="ARBA00023295"/>
    </source>
</evidence>
<dbReference type="InterPro" id="IPR026891">
    <property type="entry name" value="Fn3-like"/>
</dbReference>
<evidence type="ECO:0000256" key="9">
    <source>
        <dbReference type="ARBA" id="ARBA00023001"/>
    </source>
</evidence>
<evidence type="ECO:0000256" key="8">
    <source>
        <dbReference type="ARBA" id="ARBA00022801"/>
    </source>
</evidence>
<comment type="similarity">
    <text evidence="4">Belongs to the glycosyl hydrolase 3 family.</text>
</comment>
<dbReference type="PANTHER" id="PTHR42715">
    <property type="entry name" value="BETA-GLUCOSIDASE"/>
    <property type="match status" value="1"/>
</dbReference>
<comment type="caution">
    <text evidence="16">The sequence shown here is derived from an EMBL/GenBank/DDBJ whole genome shotgun (WGS) entry which is preliminary data.</text>
</comment>
<keyword evidence="10" id="KW-0325">Glycoprotein</keyword>
<evidence type="ECO:0000256" key="13">
    <source>
        <dbReference type="ARBA" id="ARBA00023326"/>
    </source>
</evidence>
<dbReference type="InterPro" id="IPR002772">
    <property type="entry name" value="Glyco_hydro_3_C"/>
</dbReference>
<dbReference type="SUPFAM" id="SSF52279">
    <property type="entry name" value="Beta-D-glucan exohydrolase, C-terminal domain"/>
    <property type="match status" value="1"/>
</dbReference>
<evidence type="ECO:0000256" key="2">
    <source>
        <dbReference type="ARBA" id="ARBA00004613"/>
    </source>
</evidence>
<dbReference type="GO" id="GO:0005576">
    <property type="term" value="C:extracellular region"/>
    <property type="evidence" value="ECO:0007669"/>
    <property type="project" value="UniProtKB-SubCell"/>
</dbReference>
<keyword evidence="6" id="KW-0964">Secreted</keyword>
<feature type="signal peptide" evidence="14">
    <location>
        <begin position="1"/>
        <end position="19"/>
    </location>
</feature>
<dbReference type="SMART" id="SM01217">
    <property type="entry name" value="Fn3_like"/>
    <property type="match status" value="1"/>
</dbReference>
<evidence type="ECO:0000256" key="14">
    <source>
        <dbReference type="SAM" id="SignalP"/>
    </source>
</evidence>
<sequence length="768" mass="83968">MKSIPLLGGLLLSSHQVLAQSDPRVASLDGFTEVPDPYYGQSPPVYPTPEGDGGVDKSWQNAYARARELVSQMTLDEKVNMTHGHEGDCVGNTPSIERLGIPKLCFADGPSGIRGQEFVSAFPAQITVGATFDRGLMKRFGEAMGMEYFRKGINVALLPVAGPLGRIARAGRNWEGFGADPYLSGAGMKAVTTGVQDQGVIVQSKHWLLNEQEYRRNPGPEGESLSSNADDRTIHELYVFPFMDSLKAGAASLMCSYQRVNNSYGCQNSKLLNGILKTELGFQGFVTSDWYAQHAGVASANAGMDLVMPNQAFWGPNLTEAVNNGSVAETRLNDMVTRILAAWYYTGQDDGYPEVAVSPYTEQHPIVDVRGDNAALIREIGAAGHILVKNVNNTLPLKKPRYLSVYGYDARLGDSPWENPARFGGGYEVNFGWNTQNGTLITGGGSGTSTPPYLISPFDAIQRRVMEDQGTVRWDFAAINPPVYANSEACLVFINGYASEAFDRLSLQDEFSDQLVKNVATNCSNTIVVIHSAGIRTVDEWIEHPNITAVVYGLLPGQETGNSIVDVLYGDISPSGRMPFTVARNESDYGHLLNSTVGSGPYPQDNFTEGLYIDYRYFDKHNITPRYEFGYGLSYSTFSYADLSVDSLGGNTNEYPTEQVPVPQGGPSDIWDVLFNVTVNIENTGDVDANEVPQLYVNIATAPARQLRGFDRVHIACGATEQVTFPVTRRDLSIWDVVAQKWKLQKGQYPIYVGASSRDIRLTGTIEV</sequence>